<protein>
    <recommendedName>
        <fullName evidence="4">DUF4124 domain-containing protein</fullName>
    </recommendedName>
</protein>
<dbReference type="InterPro" id="IPR025392">
    <property type="entry name" value="DUF4124"/>
</dbReference>
<dbReference type="InterPro" id="IPR001940">
    <property type="entry name" value="Peptidase_S1C"/>
</dbReference>
<reference evidence="5" key="1">
    <citation type="submission" date="2018-06" db="EMBL/GenBank/DDBJ databases">
        <authorList>
            <person name="Zhirakovskaya E."/>
        </authorList>
    </citation>
    <scope>NUCLEOTIDE SEQUENCE</scope>
</reference>
<evidence type="ECO:0000256" key="1">
    <source>
        <dbReference type="ARBA" id="ARBA00022670"/>
    </source>
</evidence>
<proteinExistence type="predicted"/>
<dbReference type="PANTHER" id="PTHR43343">
    <property type="entry name" value="PEPTIDASE S12"/>
    <property type="match status" value="1"/>
</dbReference>
<dbReference type="InterPro" id="IPR051201">
    <property type="entry name" value="Chloro_Bact_Ser_Proteases"/>
</dbReference>
<keyword evidence="1" id="KW-0645">Protease</keyword>
<dbReference type="Gene3D" id="2.40.10.120">
    <property type="match status" value="1"/>
</dbReference>
<dbReference type="InterPro" id="IPR009003">
    <property type="entry name" value="Peptidase_S1_PA"/>
</dbReference>
<name>A0A3B0ZHD8_9ZZZZ</name>
<dbReference type="SUPFAM" id="SSF50494">
    <property type="entry name" value="Trypsin-like serine proteases"/>
    <property type="match status" value="1"/>
</dbReference>
<organism evidence="5">
    <name type="scientific">hydrothermal vent metagenome</name>
    <dbReference type="NCBI Taxonomy" id="652676"/>
    <lineage>
        <taxon>unclassified sequences</taxon>
        <taxon>metagenomes</taxon>
        <taxon>ecological metagenomes</taxon>
    </lineage>
</organism>
<evidence type="ECO:0000256" key="3">
    <source>
        <dbReference type="SAM" id="MobiDB-lite"/>
    </source>
</evidence>
<dbReference type="Pfam" id="PF13365">
    <property type="entry name" value="Trypsin_2"/>
    <property type="match status" value="1"/>
</dbReference>
<accession>A0A3B0ZHD8</accession>
<dbReference type="PRINTS" id="PR00834">
    <property type="entry name" value="PROTEASES2C"/>
</dbReference>
<evidence type="ECO:0000259" key="4">
    <source>
        <dbReference type="Pfam" id="PF13511"/>
    </source>
</evidence>
<evidence type="ECO:0000256" key="2">
    <source>
        <dbReference type="ARBA" id="ARBA00022801"/>
    </source>
</evidence>
<sequence>MDSLFRILLVACLFSAPLLSVAEVYRWVDETGETNFADNPPKQSSNKPGSKSPAVAKVNSPGDKIFNQVKIKKPIKYQGKDKAALVLFKELQVNLKQSNRTDFQIGTLTQLNRGSCSDPKPIVWDQGFLTVSESSLMSDVIVAFKQENYQMITGKLMSVSNSSRLTLHATISKLRVDVCNSYQQGKNHYQKAAAYVKVSWRLVDRISKKVLHTNRTEGAVFEFDRFRRDGAEKAIFRAITMATRNLLADENFVDHLTPLPGQNVPAQSFARLDVALRYGSARSTFKKEIEKIKSVAVTIRTPEGHGSGVILDEAGYVLTNAHVVGERRDVIILVNNQELPGKVIRREPYRDVALIEVKNLPAVKSVAISKSKLTEGDTIYVIGTPLDESLSNTVTKGVFSAFRIHDELTYYQTDAAINPGNSGGPVFDEKGELIAISVAGVFTSGGASLNVNYLVPIEDAIKKLNITKARDMSHLFDVSDDGDKRDADRVK</sequence>
<dbReference type="GO" id="GO:0004252">
    <property type="term" value="F:serine-type endopeptidase activity"/>
    <property type="evidence" value="ECO:0007669"/>
    <property type="project" value="InterPro"/>
</dbReference>
<feature type="domain" description="DUF4124" evidence="4">
    <location>
        <begin position="12"/>
        <end position="46"/>
    </location>
</feature>
<dbReference type="EMBL" id="UOFR01000018">
    <property type="protein sequence ID" value="VAW92898.1"/>
    <property type="molecule type" value="Genomic_DNA"/>
</dbReference>
<feature type="compositionally biased region" description="Polar residues" evidence="3">
    <location>
        <begin position="33"/>
        <end position="49"/>
    </location>
</feature>
<dbReference type="AlphaFoldDB" id="A0A3B0ZHD8"/>
<gene>
    <name evidence="5" type="ORF">MNBD_GAMMA21-915</name>
</gene>
<dbReference type="Pfam" id="PF13511">
    <property type="entry name" value="DUF4124"/>
    <property type="match status" value="1"/>
</dbReference>
<keyword evidence="2" id="KW-0378">Hydrolase</keyword>
<evidence type="ECO:0000313" key="5">
    <source>
        <dbReference type="EMBL" id="VAW92898.1"/>
    </source>
</evidence>
<dbReference type="GO" id="GO:0006508">
    <property type="term" value="P:proteolysis"/>
    <property type="evidence" value="ECO:0007669"/>
    <property type="project" value="UniProtKB-KW"/>
</dbReference>
<dbReference type="PANTHER" id="PTHR43343:SF3">
    <property type="entry name" value="PROTEASE DO-LIKE 8, CHLOROPLASTIC"/>
    <property type="match status" value="1"/>
</dbReference>
<feature type="region of interest" description="Disordered" evidence="3">
    <location>
        <begin position="33"/>
        <end position="57"/>
    </location>
</feature>